<evidence type="ECO:0000313" key="2">
    <source>
        <dbReference type="Proteomes" id="UP000078348"/>
    </source>
</evidence>
<reference evidence="1 2" key="1">
    <citation type="submission" date="2016-05" db="EMBL/GenBank/DDBJ databases">
        <title>Nuclear genome of Blastocystis sp. subtype 1 NandII.</title>
        <authorList>
            <person name="Gentekaki E."/>
            <person name="Curtis B."/>
            <person name="Stairs C."/>
            <person name="Eme L."/>
            <person name="Herman E."/>
            <person name="Klimes V."/>
            <person name="Arias M.C."/>
            <person name="Elias M."/>
            <person name="Hilliou F."/>
            <person name="Klute M."/>
            <person name="Malik S.-B."/>
            <person name="Pightling A."/>
            <person name="Rachubinski R."/>
            <person name="Salas D."/>
            <person name="Schlacht A."/>
            <person name="Suga H."/>
            <person name="Archibald J."/>
            <person name="Ball S.G."/>
            <person name="Clark G."/>
            <person name="Dacks J."/>
            <person name="Van Der Giezen M."/>
            <person name="Tsaousis A."/>
            <person name="Roger A."/>
        </authorList>
    </citation>
    <scope>NUCLEOTIDE SEQUENCE [LARGE SCALE GENOMIC DNA]</scope>
    <source>
        <strain evidence="2">ATCC 50177 / NandII</strain>
    </source>
</reference>
<dbReference type="Proteomes" id="UP000078348">
    <property type="component" value="Unassembled WGS sequence"/>
</dbReference>
<protein>
    <submittedName>
        <fullName evidence="1">Uncharacterized protein</fullName>
    </submittedName>
</protein>
<comment type="caution">
    <text evidence="1">The sequence shown here is derived from an EMBL/GenBank/DDBJ whole genome shotgun (WGS) entry which is preliminary data.</text>
</comment>
<dbReference type="EMBL" id="LXWW01000101">
    <property type="protein sequence ID" value="OAO16059.1"/>
    <property type="molecule type" value="Genomic_DNA"/>
</dbReference>
<proteinExistence type="predicted"/>
<accession>A0A196SJE7</accession>
<gene>
    <name evidence="1" type="ORF">AV274_2213</name>
</gene>
<sequence>MIRTWLQRMKRKTTTITTIADSNVSSDISFNSLFQKSTDPMLSEESNLIQTMYNAFRCGILDNPSDDAKVDWLSAFDCYGILWRQCSLNGALSDSSFQQVFREVCRSFHSSNLYEQLLFSLHTTETPDDLTRILPLLHTLAQDTDTAVEEPFDALWAVSLCYQSQGAQAANDALAACRDKVIASFSTDCLAGRLLRLLLQHRLDAVTEQEASLQSVDDGRLFAHFLLLMHTLTSLLGPHTLPFPFAQLALLPYRLPLFHYCLTLSASMQCNCIFPYFAFFSPQDLLALFSSTLSFFFSLLTSPPYHALLANATPVPGGDSLLQQLHAFVHSAYQFTSLAHAFCSWTLAFARKHLAHDSNDIVVLRFLFHTLGSLPAYRGVLWSLSTTAFDQLASNPDCFVSVARCLLDDACLKALPTEQEWQNEECCLCERSYVINAATFYMELQSVCLKPLFALCCEAEEKTEVEAMGTIWRAMMELIGEREEAVRPALFSALFLEWIHSVELCCNACVRRKDEVKYKELNCLMVNVLVECTSAQCAVRKYISKDLASTLTKVLVRASIGTMQDACC</sequence>
<keyword evidence="2" id="KW-1185">Reference proteome</keyword>
<organism evidence="1 2">
    <name type="scientific">Blastocystis sp. subtype 1 (strain ATCC 50177 / NandII)</name>
    <dbReference type="NCBI Taxonomy" id="478820"/>
    <lineage>
        <taxon>Eukaryota</taxon>
        <taxon>Sar</taxon>
        <taxon>Stramenopiles</taxon>
        <taxon>Bigyra</taxon>
        <taxon>Opalozoa</taxon>
        <taxon>Opalinata</taxon>
        <taxon>Blastocystidae</taxon>
        <taxon>Blastocystis</taxon>
    </lineage>
</organism>
<evidence type="ECO:0000313" key="1">
    <source>
        <dbReference type="EMBL" id="OAO16059.1"/>
    </source>
</evidence>
<dbReference type="AlphaFoldDB" id="A0A196SJE7"/>
<name>A0A196SJE7_BLAHN</name>